<reference evidence="2" key="1">
    <citation type="journal article" date="2010" name="ISME J.">
        <title>Metagenome of the Mediterranean deep chlorophyll maximum studied by direct and fosmid library 454 pyrosequencing.</title>
        <authorList>
            <person name="Ghai R."/>
            <person name="Martin-Cuadrado A.B."/>
            <person name="Molto A.G."/>
            <person name="Heredia I.G."/>
            <person name="Cabrera R."/>
            <person name="Martin J."/>
            <person name="Verdu M."/>
            <person name="Deschamps P."/>
            <person name="Moreira D."/>
            <person name="Lopez-Garcia P."/>
            <person name="Mira A."/>
            <person name="Rodriguez-Valera F."/>
        </authorList>
    </citation>
    <scope>NUCLEOTIDE SEQUENCE</scope>
</reference>
<dbReference type="InterPro" id="IPR013783">
    <property type="entry name" value="Ig-like_fold"/>
</dbReference>
<proteinExistence type="predicted"/>
<sequence length="293" mass="31588">MNGVELTRERFTESEPVAPSGEGGPQTFTAEFTAELGMHEFELVLDVNQNITEQREDNNHAVASYLVVEPYVAELNGPIETTRINPGTTQTLSVQLTATGSRTADWTLTYDDSNLPEDWTFQPSSGATLSVELTPELSQTVDFDTSIPSDALGDESGVVSFLLSLNDDASVNTTLYVPIEVFRTRGLDMVGATGLNSSMGQGRPGTVAKSWFMVENLGNAVETTTSITWTAPSWGGSPSLHDADGNELFSVNLQPGEEKELLAYLDTPVSTTIGTSTETTLTMCMGEWRRGAL</sequence>
<evidence type="ECO:0000256" key="1">
    <source>
        <dbReference type="SAM" id="MobiDB-lite"/>
    </source>
</evidence>
<evidence type="ECO:0008006" key="3">
    <source>
        <dbReference type="Google" id="ProtNLM"/>
    </source>
</evidence>
<evidence type="ECO:0000313" key="2">
    <source>
        <dbReference type="EMBL" id="ADD93173.1"/>
    </source>
</evidence>
<accession>D6PBS2</accession>
<feature type="region of interest" description="Disordered" evidence="1">
    <location>
        <begin position="1"/>
        <end position="26"/>
    </location>
</feature>
<dbReference type="AlphaFoldDB" id="D6PBS2"/>
<name>D6PBS2_9ARCH</name>
<dbReference type="EMBL" id="GU942968">
    <property type="protein sequence ID" value="ADD93173.1"/>
    <property type="molecule type" value="Genomic_DNA"/>
</dbReference>
<organism evidence="2">
    <name type="scientific">uncultured archaeon MedDCM-OCT-S06-C18</name>
    <dbReference type="NCBI Taxonomy" id="743094"/>
    <lineage>
        <taxon>Archaea</taxon>
        <taxon>environmental samples</taxon>
    </lineage>
</organism>
<dbReference type="Gene3D" id="2.60.40.10">
    <property type="entry name" value="Immunoglobulins"/>
    <property type="match status" value="1"/>
</dbReference>
<feature type="compositionally biased region" description="Basic and acidic residues" evidence="1">
    <location>
        <begin position="1"/>
        <end position="13"/>
    </location>
</feature>
<protein>
    <recommendedName>
        <fullName evidence="3">CARDB domain-containing protein</fullName>
    </recommendedName>
</protein>